<dbReference type="HAMAP" id="MF_00156">
    <property type="entry name" value="PanB"/>
    <property type="match status" value="1"/>
</dbReference>
<reference evidence="13 14" key="1">
    <citation type="submission" date="2019-11" db="EMBL/GenBank/DDBJ databases">
        <title>Using colonization assays and comparative genomics to discover symbiosis behaviors and factors in Vibrio fischeri.</title>
        <authorList>
            <person name="Bongrand C."/>
            <person name="Moriano-Gutierrez S."/>
            <person name="Arevalo P."/>
            <person name="Mcfall-Ngai M."/>
            <person name="Visick K."/>
            <person name="Polz M.F."/>
            <person name="Ruby E.G."/>
        </authorList>
    </citation>
    <scope>NUCLEOTIDE SEQUENCE [LARGE SCALE GENOMIC DNA]</scope>
    <source>
        <strain evidence="14">emors.3.2</strain>
    </source>
</reference>
<evidence type="ECO:0000256" key="11">
    <source>
        <dbReference type="PIRSR" id="PIRSR000388-2"/>
    </source>
</evidence>
<accession>A0A6N3YZB0</accession>
<feature type="binding site" evidence="9 12">
    <location>
        <position position="70"/>
    </location>
    <ligand>
        <name>Mg(2+)</name>
        <dbReference type="ChEBI" id="CHEBI:18420"/>
    </ligand>
</feature>
<dbReference type="FunFam" id="3.20.20.60:FF:000003">
    <property type="entry name" value="3-methyl-2-oxobutanoate hydroxymethyltransferase"/>
    <property type="match status" value="1"/>
</dbReference>
<comment type="pathway">
    <text evidence="1 9">Cofactor biosynthesis; (R)-pantothenate biosynthesis; (R)-pantoate from 3-methyl-2-oxobutanoate: step 1/2.</text>
</comment>
<evidence type="ECO:0000256" key="8">
    <source>
        <dbReference type="ARBA" id="ARBA00056497"/>
    </source>
</evidence>
<dbReference type="NCBIfam" id="TIGR00222">
    <property type="entry name" value="panB"/>
    <property type="match status" value="1"/>
</dbReference>
<dbReference type="EMBL" id="WOBO01000036">
    <property type="protein sequence ID" value="MUK47532.1"/>
    <property type="molecule type" value="Genomic_DNA"/>
</dbReference>
<keyword evidence="9 12" id="KW-0460">Magnesium</keyword>
<evidence type="ECO:0000313" key="13">
    <source>
        <dbReference type="EMBL" id="MUK47532.1"/>
    </source>
</evidence>
<dbReference type="EC" id="2.1.2.11" evidence="9"/>
<dbReference type="SUPFAM" id="SSF51621">
    <property type="entry name" value="Phosphoenolpyruvate/pyruvate domain"/>
    <property type="match status" value="1"/>
</dbReference>
<feature type="binding site" evidence="9 12">
    <location>
        <position position="109"/>
    </location>
    <ligand>
        <name>Mg(2+)</name>
        <dbReference type="ChEBI" id="CHEBI:18420"/>
    </ligand>
</feature>
<keyword evidence="7 9" id="KW-0479">Metal-binding</keyword>
<keyword evidence="4 9" id="KW-0963">Cytoplasm</keyword>
<evidence type="ECO:0000256" key="7">
    <source>
        <dbReference type="ARBA" id="ARBA00022723"/>
    </source>
</evidence>
<dbReference type="NCBIfam" id="NF001452">
    <property type="entry name" value="PRK00311.1"/>
    <property type="match status" value="1"/>
</dbReference>
<comment type="caution">
    <text evidence="13">The sequence shown here is derived from an EMBL/GenBank/DDBJ whole genome shotgun (WGS) entry which is preliminary data.</text>
</comment>
<comment type="cofactor">
    <cofactor evidence="9 12">
        <name>Mg(2+)</name>
        <dbReference type="ChEBI" id="CHEBI:18420"/>
    </cofactor>
    <text evidence="9 12">Binds 1 Mg(2+) ion per subunit.</text>
</comment>
<evidence type="ECO:0000256" key="5">
    <source>
        <dbReference type="ARBA" id="ARBA00022655"/>
    </source>
</evidence>
<feature type="binding site" evidence="9 11">
    <location>
        <begin position="70"/>
        <end position="71"/>
    </location>
    <ligand>
        <name>3-methyl-2-oxobutanoate</name>
        <dbReference type="ChEBI" id="CHEBI:11851"/>
    </ligand>
</feature>
<evidence type="ECO:0000256" key="4">
    <source>
        <dbReference type="ARBA" id="ARBA00022490"/>
    </source>
</evidence>
<keyword evidence="13" id="KW-0489">Methyltransferase</keyword>
<proteinExistence type="inferred from homology"/>
<comment type="subunit">
    <text evidence="3 9">Homodecamer; pentamer of dimers.</text>
</comment>
<dbReference type="GO" id="GO:0000287">
    <property type="term" value="F:magnesium ion binding"/>
    <property type="evidence" value="ECO:0007669"/>
    <property type="project" value="TreeGrafter"/>
</dbReference>
<feature type="active site" description="Proton acceptor" evidence="9 10">
    <location>
        <position position="206"/>
    </location>
</feature>
<feature type="binding site" evidence="9 11">
    <location>
        <position position="137"/>
    </location>
    <ligand>
        <name>3-methyl-2-oxobutanoate</name>
        <dbReference type="ChEBI" id="CHEBI:11851"/>
    </ligand>
</feature>
<dbReference type="InterPro" id="IPR015813">
    <property type="entry name" value="Pyrv/PenolPyrv_kinase-like_dom"/>
</dbReference>
<gene>
    <name evidence="9 13" type="primary">panB</name>
    <name evidence="13" type="ORF">GNP77_19500</name>
</gene>
<evidence type="ECO:0000313" key="14">
    <source>
        <dbReference type="Proteomes" id="UP000435323"/>
    </source>
</evidence>
<protein>
    <recommendedName>
        <fullName evidence="9">3-methyl-2-oxobutanoate hydroxymethyltransferase</fullName>
        <ecNumber evidence="9">2.1.2.11</ecNumber>
    </recommendedName>
    <alternativeName>
        <fullName evidence="9">Ketopantoate hydroxymethyltransferase</fullName>
        <shortName evidence="9">KPHMT</shortName>
    </alternativeName>
</protein>
<dbReference type="GO" id="GO:0032259">
    <property type="term" value="P:methylation"/>
    <property type="evidence" value="ECO:0007669"/>
    <property type="project" value="UniProtKB-KW"/>
</dbReference>
<dbReference type="GO" id="GO:0003864">
    <property type="term" value="F:3-methyl-2-oxobutanoate hydroxymethyltransferase activity"/>
    <property type="evidence" value="ECO:0007669"/>
    <property type="project" value="UniProtKB-UniRule"/>
</dbReference>
<name>A0A6N3YZB0_ALIFS</name>
<dbReference type="CDD" id="cd06557">
    <property type="entry name" value="KPHMT-like"/>
    <property type="match status" value="1"/>
</dbReference>
<dbReference type="UniPathway" id="UPA00028">
    <property type="reaction ID" value="UER00003"/>
</dbReference>
<comment type="similarity">
    <text evidence="2 9">Belongs to the PanB family.</text>
</comment>
<organism evidence="13 14">
    <name type="scientific">Aliivibrio fischeri</name>
    <name type="common">Vibrio fischeri</name>
    <dbReference type="NCBI Taxonomy" id="668"/>
    <lineage>
        <taxon>Bacteria</taxon>
        <taxon>Pseudomonadati</taxon>
        <taxon>Pseudomonadota</taxon>
        <taxon>Gammaproteobacteria</taxon>
        <taxon>Vibrionales</taxon>
        <taxon>Vibrionaceae</taxon>
        <taxon>Aliivibrio</taxon>
    </lineage>
</organism>
<comment type="catalytic activity">
    <reaction evidence="9">
        <text>(6R)-5,10-methylene-5,6,7,8-tetrahydrofolate + 3-methyl-2-oxobutanoate + H2O = 2-dehydropantoate + (6S)-5,6,7,8-tetrahydrofolate</text>
        <dbReference type="Rhea" id="RHEA:11824"/>
        <dbReference type="ChEBI" id="CHEBI:11561"/>
        <dbReference type="ChEBI" id="CHEBI:11851"/>
        <dbReference type="ChEBI" id="CHEBI:15377"/>
        <dbReference type="ChEBI" id="CHEBI:15636"/>
        <dbReference type="ChEBI" id="CHEBI:57453"/>
        <dbReference type="EC" id="2.1.2.11"/>
    </reaction>
</comment>
<dbReference type="GO" id="GO:0008168">
    <property type="term" value="F:methyltransferase activity"/>
    <property type="evidence" value="ECO:0007669"/>
    <property type="project" value="UniProtKB-KW"/>
</dbReference>
<evidence type="ECO:0000256" key="3">
    <source>
        <dbReference type="ARBA" id="ARBA00011424"/>
    </source>
</evidence>
<feature type="binding site" evidence="9 12">
    <location>
        <position position="139"/>
    </location>
    <ligand>
        <name>Mg(2+)</name>
        <dbReference type="ChEBI" id="CHEBI:18420"/>
    </ligand>
</feature>
<dbReference type="Pfam" id="PF02548">
    <property type="entry name" value="Pantoate_transf"/>
    <property type="match status" value="1"/>
</dbReference>
<dbReference type="Proteomes" id="UP000435323">
    <property type="component" value="Unassembled WGS sequence"/>
</dbReference>
<evidence type="ECO:0000256" key="9">
    <source>
        <dbReference type="HAMAP-Rule" id="MF_00156"/>
    </source>
</evidence>
<evidence type="ECO:0000256" key="6">
    <source>
        <dbReference type="ARBA" id="ARBA00022679"/>
    </source>
</evidence>
<dbReference type="PANTHER" id="PTHR20881:SF0">
    <property type="entry name" value="3-METHYL-2-OXOBUTANOATE HYDROXYMETHYLTRANSFERASE"/>
    <property type="match status" value="1"/>
</dbReference>
<evidence type="ECO:0000256" key="1">
    <source>
        <dbReference type="ARBA" id="ARBA00005033"/>
    </source>
</evidence>
<dbReference type="InterPro" id="IPR003700">
    <property type="entry name" value="Pantoate_hydroxy_MeTrfase"/>
</dbReference>
<dbReference type="PIRSF" id="PIRSF000388">
    <property type="entry name" value="Pantoate_hydroxy_MeTrfase"/>
    <property type="match status" value="1"/>
</dbReference>
<evidence type="ECO:0000256" key="10">
    <source>
        <dbReference type="PIRSR" id="PIRSR000388-1"/>
    </source>
</evidence>
<dbReference type="AlphaFoldDB" id="A0A6N3YZB0"/>
<comment type="function">
    <text evidence="8 9">Catalyzes the reversible reaction in which hydroxymethyl group from 5,10-methylenetetrahydrofolate is transferred onto alpha-ketoisovalerate to form ketopantoate.</text>
</comment>
<dbReference type="GO" id="GO:0015940">
    <property type="term" value="P:pantothenate biosynthetic process"/>
    <property type="evidence" value="ECO:0007669"/>
    <property type="project" value="UniProtKB-UniRule"/>
</dbReference>
<keyword evidence="6 9" id="KW-0808">Transferase</keyword>
<comment type="subcellular location">
    <subcellularLocation>
        <location evidence="9">Cytoplasm</location>
    </subcellularLocation>
</comment>
<feature type="binding site" evidence="9 11">
    <location>
        <position position="109"/>
    </location>
    <ligand>
        <name>3-methyl-2-oxobutanoate</name>
        <dbReference type="ChEBI" id="CHEBI:11851"/>
    </ligand>
</feature>
<evidence type="ECO:0000256" key="2">
    <source>
        <dbReference type="ARBA" id="ARBA00008676"/>
    </source>
</evidence>
<dbReference type="GO" id="GO:0005737">
    <property type="term" value="C:cytoplasm"/>
    <property type="evidence" value="ECO:0007669"/>
    <property type="project" value="UniProtKB-SubCell"/>
</dbReference>
<dbReference type="PANTHER" id="PTHR20881">
    <property type="entry name" value="3-METHYL-2-OXOBUTANOATE HYDROXYMETHYLTRANSFERASE"/>
    <property type="match status" value="1"/>
</dbReference>
<sequence>MSFWRYMYINGHASIISFMTKIELLMKKITISDLNNWKELGEKFASITAYDASFAKIFEEQSMPVIIVGDSLGSVIQGKPTTLDVSIEELVYHTKCVRAGSPNAFIISDLPFMSYHTPEAACGSAAKLMKAGANMVKIEGGNWLINTVKMLTERAVPVCAHLGLMPQAVNIYGGYKVQGKTEEQATKMLENAKELQRAGAQALVLECIPANLARQITLELHIPVIGIGAGNDTDGQVLVMHDILGISANYIPRFSRNFLAETGSIEAAVKKYIDEVKQQTFPGEKHCF</sequence>
<dbReference type="InterPro" id="IPR040442">
    <property type="entry name" value="Pyrv_kinase-like_dom_sf"/>
</dbReference>
<dbReference type="Gene3D" id="3.20.20.60">
    <property type="entry name" value="Phosphoenolpyruvate-binding domains"/>
    <property type="match status" value="1"/>
</dbReference>
<keyword evidence="5 9" id="KW-0566">Pantothenate biosynthesis</keyword>
<evidence type="ECO:0000256" key="12">
    <source>
        <dbReference type="PIRSR" id="PIRSR000388-3"/>
    </source>
</evidence>